<accession>A0A3N1KX30</accession>
<dbReference type="InterPro" id="IPR053714">
    <property type="entry name" value="Iso_Racemase_Enz_sf"/>
</dbReference>
<comment type="similarity">
    <text evidence="1">Belongs to the HyuE racemase family.</text>
</comment>
<dbReference type="Proteomes" id="UP000278222">
    <property type="component" value="Unassembled WGS sequence"/>
</dbReference>
<dbReference type="Gene3D" id="3.40.50.12500">
    <property type="match status" value="1"/>
</dbReference>
<organism evidence="2 3">
    <name type="scientific">Stella humosa</name>
    <dbReference type="NCBI Taxonomy" id="94"/>
    <lineage>
        <taxon>Bacteria</taxon>
        <taxon>Pseudomonadati</taxon>
        <taxon>Pseudomonadota</taxon>
        <taxon>Alphaproteobacteria</taxon>
        <taxon>Rhodospirillales</taxon>
        <taxon>Stellaceae</taxon>
        <taxon>Stella</taxon>
    </lineage>
</organism>
<dbReference type="GO" id="GO:0047661">
    <property type="term" value="F:amino-acid racemase activity"/>
    <property type="evidence" value="ECO:0007669"/>
    <property type="project" value="InterPro"/>
</dbReference>
<evidence type="ECO:0000313" key="2">
    <source>
        <dbReference type="EMBL" id="ROP84424.1"/>
    </source>
</evidence>
<proteinExistence type="inferred from homology"/>
<gene>
    <name evidence="2" type="ORF">EDC65_3776</name>
</gene>
<keyword evidence="3" id="KW-1185">Reference proteome</keyword>
<dbReference type="Pfam" id="PF01177">
    <property type="entry name" value="Asp_Glu_race"/>
    <property type="match status" value="1"/>
</dbReference>
<dbReference type="PANTHER" id="PTHR28047:SF5">
    <property type="entry name" value="PROTEIN DCG1"/>
    <property type="match status" value="1"/>
</dbReference>
<dbReference type="InterPro" id="IPR015942">
    <property type="entry name" value="Asp/Glu/hydantoin_racemase"/>
</dbReference>
<comment type="caution">
    <text evidence="2">The sequence shown here is derived from an EMBL/GenBank/DDBJ whole genome shotgun (WGS) entry which is preliminary data.</text>
</comment>
<dbReference type="PANTHER" id="PTHR28047">
    <property type="entry name" value="PROTEIN DCG1"/>
    <property type="match status" value="1"/>
</dbReference>
<dbReference type="OrthoDB" id="9791723at2"/>
<dbReference type="EMBL" id="RJKX01000015">
    <property type="protein sequence ID" value="ROP84424.1"/>
    <property type="molecule type" value="Genomic_DNA"/>
</dbReference>
<dbReference type="InterPro" id="IPR052186">
    <property type="entry name" value="Hydantoin_racemase-like"/>
</dbReference>
<name>A0A3N1KX30_9PROT</name>
<evidence type="ECO:0000256" key="1">
    <source>
        <dbReference type="ARBA" id="ARBA00038414"/>
    </source>
</evidence>
<protein>
    <submittedName>
        <fullName evidence="2">Asp/Glu/hydantoin racemase</fullName>
    </submittedName>
</protein>
<dbReference type="RefSeq" id="WP_123692344.1">
    <property type="nucleotide sequence ID" value="NZ_AP019700.1"/>
</dbReference>
<reference evidence="2 3" key="1">
    <citation type="submission" date="2018-11" db="EMBL/GenBank/DDBJ databases">
        <title>Genomic Encyclopedia of Type Strains, Phase IV (KMG-IV): sequencing the most valuable type-strain genomes for metagenomic binning, comparative biology and taxonomic classification.</title>
        <authorList>
            <person name="Goeker M."/>
        </authorList>
    </citation>
    <scope>NUCLEOTIDE SEQUENCE [LARGE SCALE GENOMIC DNA]</scope>
    <source>
        <strain evidence="2 3">DSM 5900</strain>
    </source>
</reference>
<sequence>MAVPRILLVNPNTSQSVTDRLATEARLVAGDRAEIPAATARFGAAGIETLAEATVAAHAVLDAVAARSDMDAVIVAAFMDPGLEALRESALVPAVGIAESGVRAAAAGGRRFAIVSLAPRLRVGVDRVIADCGVADRLVALRYVSGGVLDLARDRAAFLDEIMALAARVVAEDGAEAILFGGAVFAGIGRELGDRAGVPLYDGVGAAVEAALAAVAARPVRPPPRDPAKPYPGLPDGLARMLAGGLAGPS</sequence>
<dbReference type="AlphaFoldDB" id="A0A3N1KX30"/>
<evidence type="ECO:0000313" key="3">
    <source>
        <dbReference type="Proteomes" id="UP000278222"/>
    </source>
</evidence>